<dbReference type="Proteomes" id="UP001043456">
    <property type="component" value="Unassembled WGS sequence"/>
</dbReference>
<protein>
    <submittedName>
        <fullName evidence="2">Uncharacterized protein</fullName>
    </submittedName>
</protein>
<dbReference type="AlphaFoldDB" id="A0A9P3ESB2"/>
<feature type="coiled-coil region" evidence="1">
    <location>
        <begin position="54"/>
        <end position="81"/>
    </location>
</feature>
<name>A0A9P3ESB2_9EURO</name>
<sequence>MFYVVDTPPPGHQKHCDVIFGRGSFIHKILNLEGSQVAPIGLPPLTPAEELALAAAAAAERQKLEEERRQIVEQQKRERAAGRPR</sequence>
<keyword evidence="1" id="KW-0175">Coiled coil</keyword>
<gene>
    <name evidence="2" type="ORF">Asppvi_004845</name>
</gene>
<organism evidence="2 3">
    <name type="scientific">Aspergillus pseudoviridinutans</name>
    <dbReference type="NCBI Taxonomy" id="1517512"/>
    <lineage>
        <taxon>Eukaryota</taxon>
        <taxon>Fungi</taxon>
        <taxon>Dikarya</taxon>
        <taxon>Ascomycota</taxon>
        <taxon>Pezizomycotina</taxon>
        <taxon>Eurotiomycetes</taxon>
        <taxon>Eurotiomycetidae</taxon>
        <taxon>Eurotiales</taxon>
        <taxon>Aspergillaceae</taxon>
        <taxon>Aspergillus</taxon>
        <taxon>Aspergillus subgen. Fumigati</taxon>
    </lineage>
</organism>
<evidence type="ECO:0000313" key="3">
    <source>
        <dbReference type="Proteomes" id="UP001043456"/>
    </source>
</evidence>
<dbReference type="OrthoDB" id="10364941at2759"/>
<reference evidence="2 3" key="1">
    <citation type="submission" date="2018-10" db="EMBL/GenBank/DDBJ databases">
        <title>Pan-genome distribution and transcriptional activeness of fungal secondary metabolism genes in Aspergillus section Fumigati.</title>
        <authorList>
            <person name="Takahashi H."/>
            <person name="Umemura M."/>
            <person name="Ninomiya A."/>
            <person name="Kusuya Y."/>
            <person name="Urayama S."/>
            <person name="Shimizu M."/>
            <person name="Watanabe A."/>
            <person name="Kamei K."/>
            <person name="Yaguchi T."/>
            <person name="Hagiwara D."/>
        </authorList>
    </citation>
    <scope>NUCLEOTIDE SEQUENCE [LARGE SCALE GENOMIC DNA]</scope>
    <source>
        <strain evidence="2 3">IFM 55266</strain>
    </source>
</reference>
<proteinExistence type="predicted"/>
<accession>A0A9P3ESB2</accession>
<dbReference type="GeneID" id="67003457"/>
<dbReference type="EMBL" id="BHVY01000003">
    <property type="protein sequence ID" value="GIJ85974.1"/>
    <property type="molecule type" value="Genomic_DNA"/>
</dbReference>
<keyword evidence="3" id="KW-1185">Reference proteome</keyword>
<evidence type="ECO:0000313" key="2">
    <source>
        <dbReference type="EMBL" id="GIJ85974.1"/>
    </source>
</evidence>
<comment type="caution">
    <text evidence="2">The sequence shown here is derived from an EMBL/GenBank/DDBJ whole genome shotgun (WGS) entry which is preliminary data.</text>
</comment>
<dbReference type="RefSeq" id="XP_043156721.1">
    <property type="nucleotide sequence ID" value="XM_043300786.1"/>
</dbReference>
<evidence type="ECO:0000256" key="1">
    <source>
        <dbReference type="SAM" id="Coils"/>
    </source>
</evidence>